<dbReference type="PANTHER" id="PTHR47074:SF61">
    <property type="entry name" value="RNASE H TYPE-1 DOMAIN-CONTAINING PROTEIN"/>
    <property type="match status" value="1"/>
</dbReference>
<dbReference type="GO" id="GO:0003676">
    <property type="term" value="F:nucleic acid binding"/>
    <property type="evidence" value="ECO:0007669"/>
    <property type="project" value="InterPro"/>
</dbReference>
<dbReference type="OrthoDB" id="993340at2759"/>
<gene>
    <name evidence="2" type="ORF">Gogos_020628</name>
</gene>
<evidence type="ECO:0000313" key="2">
    <source>
        <dbReference type="EMBL" id="MBA0753169.1"/>
    </source>
</evidence>
<evidence type="ECO:0000259" key="1">
    <source>
        <dbReference type="Pfam" id="PF13456"/>
    </source>
</evidence>
<accession>A0A7J9CXB2</accession>
<dbReference type="Pfam" id="PF13456">
    <property type="entry name" value="RVT_3"/>
    <property type="match status" value="1"/>
</dbReference>
<feature type="domain" description="RNase H type-1" evidence="1">
    <location>
        <begin position="26"/>
        <end position="141"/>
    </location>
</feature>
<dbReference type="Gene3D" id="3.30.420.10">
    <property type="entry name" value="Ribonuclease H-like superfamily/Ribonuclease H"/>
    <property type="match status" value="1"/>
</dbReference>
<dbReference type="InterPro" id="IPR012337">
    <property type="entry name" value="RNaseH-like_sf"/>
</dbReference>
<dbReference type="GO" id="GO:0004523">
    <property type="term" value="F:RNA-DNA hybrid ribonuclease activity"/>
    <property type="evidence" value="ECO:0007669"/>
    <property type="project" value="InterPro"/>
</dbReference>
<dbReference type="InterPro" id="IPR002156">
    <property type="entry name" value="RNaseH_domain"/>
</dbReference>
<dbReference type="CDD" id="cd06222">
    <property type="entry name" value="RNase_H_like"/>
    <property type="match status" value="1"/>
</dbReference>
<comment type="caution">
    <text evidence="2">The sequence shown here is derived from an EMBL/GenBank/DDBJ whole genome shotgun (WGS) entry which is preliminary data.</text>
</comment>
<dbReference type="PANTHER" id="PTHR47074">
    <property type="entry name" value="BNAC02G40300D PROTEIN"/>
    <property type="match status" value="1"/>
</dbReference>
<proteinExistence type="predicted"/>
<reference evidence="2 3" key="1">
    <citation type="journal article" date="2019" name="Genome Biol. Evol.">
        <title>Insights into the evolution of the New World diploid cottons (Gossypium, subgenus Houzingenia) based on genome sequencing.</title>
        <authorList>
            <person name="Grover C.E."/>
            <person name="Arick M.A. 2nd"/>
            <person name="Thrash A."/>
            <person name="Conover J.L."/>
            <person name="Sanders W.S."/>
            <person name="Peterson D.G."/>
            <person name="Frelichowski J.E."/>
            <person name="Scheffler J.A."/>
            <person name="Scheffler B.E."/>
            <person name="Wendel J.F."/>
        </authorList>
    </citation>
    <scope>NUCLEOTIDE SEQUENCE [LARGE SCALE GENOMIC DNA]</scope>
    <source>
        <strain evidence="2">5</strain>
        <tissue evidence="2">Leaf</tissue>
    </source>
</reference>
<dbReference type="InterPro" id="IPR052929">
    <property type="entry name" value="RNase_H-like_EbsB-rel"/>
</dbReference>
<dbReference type="InterPro" id="IPR036397">
    <property type="entry name" value="RNaseH_sf"/>
</dbReference>
<dbReference type="SUPFAM" id="SSF53098">
    <property type="entry name" value="Ribonuclease H-like"/>
    <property type="match status" value="1"/>
</dbReference>
<name>A0A7J9CXB2_GOSGO</name>
<evidence type="ECO:0000313" key="3">
    <source>
        <dbReference type="Proteomes" id="UP000593579"/>
    </source>
</evidence>
<keyword evidence="3" id="KW-1185">Reference proteome</keyword>
<sequence>MNFCHSLRSMVKEIWRPPDHGVIKLNFDASFLKEERLAATAVLARDFIGEIVGAETYLFKDVADAFVAEARACERALIFSSMMCFRRLVVEGNSLTVIKNVKKKEEDKSVLRPITHHIYNLGMLFDEVSYLAVPRLVNEAAPL</sequence>
<protein>
    <recommendedName>
        <fullName evidence="1">RNase H type-1 domain-containing protein</fullName>
    </recommendedName>
</protein>
<dbReference type="AlphaFoldDB" id="A0A7J9CXB2"/>
<dbReference type="InterPro" id="IPR044730">
    <property type="entry name" value="RNase_H-like_dom_plant"/>
</dbReference>
<dbReference type="EMBL" id="JABEZY010150087">
    <property type="protein sequence ID" value="MBA0753169.1"/>
    <property type="molecule type" value="Genomic_DNA"/>
</dbReference>
<organism evidence="2 3">
    <name type="scientific">Gossypium gossypioides</name>
    <name type="common">Mexican cotton</name>
    <name type="synonym">Selera gossypioides</name>
    <dbReference type="NCBI Taxonomy" id="34282"/>
    <lineage>
        <taxon>Eukaryota</taxon>
        <taxon>Viridiplantae</taxon>
        <taxon>Streptophyta</taxon>
        <taxon>Embryophyta</taxon>
        <taxon>Tracheophyta</taxon>
        <taxon>Spermatophyta</taxon>
        <taxon>Magnoliopsida</taxon>
        <taxon>eudicotyledons</taxon>
        <taxon>Gunneridae</taxon>
        <taxon>Pentapetalae</taxon>
        <taxon>rosids</taxon>
        <taxon>malvids</taxon>
        <taxon>Malvales</taxon>
        <taxon>Malvaceae</taxon>
        <taxon>Malvoideae</taxon>
        <taxon>Gossypium</taxon>
    </lineage>
</organism>
<dbReference type="Proteomes" id="UP000593579">
    <property type="component" value="Unassembled WGS sequence"/>
</dbReference>